<evidence type="ECO:0000313" key="1">
    <source>
        <dbReference type="EMBL" id="KAK6744758.1"/>
    </source>
</evidence>
<dbReference type="Proteomes" id="UP001303046">
    <property type="component" value="Unassembled WGS sequence"/>
</dbReference>
<proteinExistence type="predicted"/>
<organism evidence="1 2">
    <name type="scientific">Necator americanus</name>
    <name type="common">Human hookworm</name>
    <dbReference type="NCBI Taxonomy" id="51031"/>
    <lineage>
        <taxon>Eukaryota</taxon>
        <taxon>Metazoa</taxon>
        <taxon>Ecdysozoa</taxon>
        <taxon>Nematoda</taxon>
        <taxon>Chromadorea</taxon>
        <taxon>Rhabditida</taxon>
        <taxon>Rhabditina</taxon>
        <taxon>Rhabditomorpha</taxon>
        <taxon>Strongyloidea</taxon>
        <taxon>Ancylostomatidae</taxon>
        <taxon>Bunostominae</taxon>
        <taxon>Necator</taxon>
    </lineage>
</organism>
<evidence type="ECO:0008006" key="3">
    <source>
        <dbReference type="Google" id="ProtNLM"/>
    </source>
</evidence>
<reference evidence="1 2" key="1">
    <citation type="submission" date="2023-08" db="EMBL/GenBank/DDBJ databases">
        <title>A Necator americanus chromosomal reference genome.</title>
        <authorList>
            <person name="Ilik V."/>
            <person name="Petrzelkova K.J."/>
            <person name="Pardy F."/>
            <person name="Fuh T."/>
            <person name="Niatou-Singa F.S."/>
            <person name="Gouil Q."/>
            <person name="Baker L."/>
            <person name="Ritchie M.E."/>
            <person name="Jex A.R."/>
            <person name="Gazzola D."/>
            <person name="Li H."/>
            <person name="Toshio Fujiwara R."/>
            <person name="Zhan B."/>
            <person name="Aroian R.V."/>
            <person name="Pafco B."/>
            <person name="Schwarz E.M."/>
        </authorList>
    </citation>
    <scope>NUCLEOTIDE SEQUENCE [LARGE SCALE GENOMIC DNA]</scope>
    <source>
        <strain evidence="1 2">Aroian</strain>
        <tissue evidence="1">Whole animal</tissue>
    </source>
</reference>
<evidence type="ECO:0000313" key="2">
    <source>
        <dbReference type="Proteomes" id="UP001303046"/>
    </source>
</evidence>
<gene>
    <name evidence="1" type="primary">Necator_chrIII.g12230</name>
    <name evidence="1" type="ORF">RB195_011464</name>
</gene>
<accession>A0ABR1D4A3</accession>
<comment type="caution">
    <text evidence="1">The sequence shown here is derived from an EMBL/GenBank/DDBJ whole genome shotgun (WGS) entry which is preliminary data.</text>
</comment>
<sequence>MRKLARDDMEMKTDGWQLHHLRFADDIVLTTSSISQAERLLTDFDETCGCIGLQLNLQETVFLHDEIDLRCSIHARRNEHIRAH</sequence>
<name>A0ABR1D4A3_NECAM</name>
<protein>
    <recommendedName>
        <fullName evidence="3">Reverse transcriptase domain-containing protein</fullName>
    </recommendedName>
</protein>
<keyword evidence="2" id="KW-1185">Reference proteome</keyword>
<dbReference type="EMBL" id="JAVFWL010000003">
    <property type="protein sequence ID" value="KAK6744758.1"/>
    <property type="molecule type" value="Genomic_DNA"/>
</dbReference>